<feature type="compositionally biased region" description="Basic and acidic residues" evidence="1">
    <location>
        <begin position="66"/>
        <end position="84"/>
    </location>
</feature>
<accession>A0A0C2Z9Y9</accession>
<keyword evidence="3" id="KW-1185">Reference proteome</keyword>
<gene>
    <name evidence="2" type="ORF">M413DRAFT_6756</name>
</gene>
<feature type="compositionally biased region" description="Polar residues" evidence="1">
    <location>
        <begin position="164"/>
        <end position="177"/>
    </location>
</feature>
<proteinExistence type="predicted"/>
<feature type="region of interest" description="Disordered" evidence="1">
    <location>
        <begin position="153"/>
        <end position="177"/>
    </location>
</feature>
<dbReference type="AlphaFoldDB" id="A0A0C2Z9Y9"/>
<evidence type="ECO:0000313" key="2">
    <source>
        <dbReference type="EMBL" id="KIM49947.1"/>
    </source>
</evidence>
<sequence>MDRHFGENGDENSNEETFLKIKKIFDERWGENEADTEAQEVHDFLNDEMLEDIDINIEAMERVTKETEKAVAESEQDPEVREATKLLVTPRRKGKASVPKAQQDVPVHSDPFNATVPSERQGAPRVYVAPPRLPPAQRQKYQSVEEIFKAVNPYPIDKGRPRESLSTPHWSPEATQE</sequence>
<protein>
    <submittedName>
        <fullName evidence="2">Uncharacterized protein</fullName>
    </submittedName>
</protein>
<reference evidence="2 3" key="1">
    <citation type="submission" date="2014-04" db="EMBL/GenBank/DDBJ databases">
        <authorList>
            <consortium name="DOE Joint Genome Institute"/>
            <person name="Kuo A."/>
            <person name="Gay G."/>
            <person name="Dore J."/>
            <person name="Kohler A."/>
            <person name="Nagy L.G."/>
            <person name="Floudas D."/>
            <person name="Copeland A."/>
            <person name="Barry K.W."/>
            <person name="Cichocki N."/>
            <person name="Veneault-Fourrey C."/>
            <person name="LaButti K."/>
            <person name="Lindquist E.A."/>
            <person name="Lipzen A."/>
            <person name="Lundell T."/>
            <person name="Morin E."/>
            <person name="Murat C."/>
            <person name="Sun H."/>
            <person name="Tunlid A."/>
            <person name="Henrissat B."/>
            <person name="Grigoriev I.V."/>
            <person name="Hibbett D.S."/>
            <person name="Martin F."/>
            <person name="Nordberg H.P."/>
            <person name="Cantor M.N."/>
            <person name="Hua S.X."/>
        </authorList>
    </citation>
    <scope>NUCLEOTIDE SEQUENCE [LARGE SCALE GENOMIC DNA]</scope>
    <source>
        <strain evidence="3">h7</strain>
    </source>
</reference>
<evidence type="ECO:0000256" key="1">
    <source>
        <dbReference type="SAM" id="MobiDB-lite"/>
    </source>
</evidence>
<dbReference type="HOGENOM" id="CLU_1518043_0_0_1"/>
<feature type="region of interest" description="Disordered" evidence="1">
    <location>
        <begin position="66"/>
        <end position="140"/>
    </location>
</feature>
<reference evidence="3" key="2">
    <citation type="submission" date="2015-01" db="EMBL/GenBank/DDBJ databases">
        <title>Evolutionary Origins and Diversification of the Mycorrhizal Mutualists.</title>
        <authorList>
            <consortium name="DOE Joint Genome Institute"/>
            <consortium name="Mycorrhizal Genomics Consortium"/>
            <person name="Kohler A."/>
            <person name="Kuo A."/>
            <person name="Nagy L.G."/>
            <person name="Floudas D."/>
            <person name="Copeland A."/>
            <person name="Barry K.W."/>
            <person name="Cichocki N."/>
            <person name="Veneault-Fourrey C."/>
            <person name="LaButti K."/>
            <person name="Lindquist E.A."/>
            <person name="Lipzen A."/>
            <person name="Lundell T."/>
            <person name="Morin E."/>
            <person name="Murat C."/>
            <person name="Riley R."/>
            <person name="Ohm R."/>
            <person name="Sun H."/>
            <person name="Tunlid A."/>
            <person name="Henrissat B."/>
            <person name="Grigoriev I.V."/>
            <person name="Hibbett D.S."/>
            <person name="Martin F."/>
        </authorList>
    </citation>
    <scope>NUCLEOTIDE SEQUENCE [LARGE SCALE GENOMIC DNA]</scope>
    <source>
        <strain evidence="3">h7</strain>
    </source>
</reference>
<dbReference type="EMBL" id="KN831768">
    <property type="protein sequence ID" value="KIM49947.1"/>
    <property type="molecule type" value="Genomic_DNA"/>
</dbReference>
<evidence type="ECO:0000313" key="3">
    <source>
        <dbReference type="Proteomes" id="UP000053424"/>
    </source>
</evidence>
<organism evidence="2 3">
    <name type="scientific">Hebeloma cylindrosporum</name>
    <dbReference type="NCBI Taxonomy" id="76867"/>
    <lineage>
        <taxon>Eukaryota</taxon>
        <taxon>Fungi</taxon>
        <taxon>Dikarya</taxon>
        <taxon>Basidiomycota</taxon>
        <taxon>Agaricomycotina</taxon>
        <taxon>Agaricomycetes</taxon>
        <taxon>Agaricomycetidae</taxon>
        <taxon>Agaricales</taxon>
        <taxon>Agaricineae</taxon>
        <taxon>Hymenogastraceae</taxon>
        <taxon>Hebeloma</taxon>
    </lineage>
</organism>
<dbReference type="Proteomes" id="UP000053424">
    <property type="component" value="Unassembled WGS sequence"/>
</dbReference>
<name>A0A0C2Z9Y9_HEBCY</name>